<feature type="transmembrane region" description="Helical" evidence="1">
    <location>
        <begin position="45"/>
        <end position="66"/>
    </location>
</feature>
<sequence length="83" mass="9123">MNWETECGLGVFLARLSGLWVPVLPYAFMGIIGSGRSGARFYHPYVAVAWSLLPYSWAVHVVSQLLGFRNGAIKDAYEGNALC</sequence>
<proteinExistence type="predicted"/>
<dbReference type="AlphaFoldDB" id="A0AAV7PGN8"/>
<dbReference type="Proteomes" id="UP001066276">
    <property type="component" value="Chromosome 7"/>
</dbReference>
<keyword evidence="3" id="KW-1185">Reference proteome</keyword>
<name>A0AAV7PGN8_PLEWA</name>
<feature type="transmembrane region" description="Helical" evidence="1">
    <location>
        <begin position="12"/>
        <end position="33"/>
    </location>
</feature>
<evidence type="ECO:0000313" key="2">
    <source>
        <dbReference type="EMBL" id="KAJ1127418.1"/>
    </source>
</evidence>
<comment type="caution">
    <text evidence="2">The sequence shown here is derived from an EMBL/GenBank/DDBJ whole genome shotgun (WGS) entry which is preliminary data.</text>
</comment>
<keyword evidence="1" id="KW-0812">Transmembrane</keyword>
<dbReference type="EMBL" id="JANPWB010000011">
    <property type="protein sequence ID" value="KAJ1127418.1"/>
    <property type="molecule type" value="Genomic_DNA"/>
</dbReference>
<accession>A0AAV7PGN8</accession>
<organism evidence="2 3">
    <name type="scientific">Pleurodeles waltl</name>
    <name type="common">Iberian ribbed newt</name>
    <dbReference type="NCBI Taxonomy" id="8319"/>
    <lineage>
        <taxon>Eukaryota</taxon>
        <taxon>Metazoa</taxon>
        <taxon>Chordata</taxon>
        <taxon>Craniata</taxon>
        <taxon>Vertebrata</taxon>
        <taxon>Euteleostomi</taxon>
        <taxon>Amphibia</taxon>
        <taxon>Batrachia</taxon>
        <taxon>Caudata</taxon>
        <taxon>Salamandroidea</taxon>
        <taxon>Salamandridae</taxon>
        <taxon>Pleurodelinae</taxon>
        <taxon>Pleurodeles</taxon>
    </lineage>
</organism>
<gene>
    <name evidence="2" type="ORF">NDU88_005820</name>
</gene>
<reference evidence="2" key="1">
    <citation type="journal article" date="2022" name="bioRxiv">
        <title>Sequencing and chromosome-scale assembly of the giantPleurodeles waltlgenome.</title>
        <authorList>
            <person name="Brown T."/>
            <person name="Elewa A."/>
            <person name="Iarovenko S."/>
            <person name="Subramanian E."/>
            <person name="Araus A.J."/>
            <person name="Petzold A."/>
            <person name="Susuki M."/>
            <person name="Suzuki K.-i.T."/>
            <person name="Hayashi T."/>
            <person name="Toyoda A."/>
            <person name="Oliveira C."/>
            <person name="Osipova E."/>
            <person name="Leigh N.D."/>
            <person name="Simon A."/>
            <person name="Yun M.H."/>
        </authorList>
    </citation>
    <scope>NUCLEOTIDE SEQUENCE</scope>
    <source>
        <strain evidence="2">20211129_DDA</strain>
        <tissue evidence="2">Liver</tissue>
    </source>
</reference>
<evidence type="ECO:0000256" key="1">
    <source>
        <dbReference type="SAM" id="Phobius"/>
    </source>
</evidence>
<protein>
    <submittedName>
        <fullName evidence="2">Uncharacterized protein</fullName>
    </submittedName>
</protein>
<evidence type="ECO:0000313" key="3">
    <source>
        <dbReference type="Proteomes" id="UP001066276"/>
    </source>
</evidence>
<keyword evidence="1" id="KW-1133">Transmembrane helix</keyword>
<keyword evidence="1" id="KW-0472">Membrane</keyword>